<evidence type="ECO:0007829" key="8">
    <source>
        <dbReference type="PeptideAtlas" id="A0A0U1RQK9"/>
    </source>
</evidence>
<keyword evidence="7" id="KW-1185">Reference proteome</keyword>
<dbReference type="EC" id="1.2.1.3" evidence="4"/>
<dbReference type="Ensembl" id="ENST00000635162.1">
    <property type="protein sequence ID" value="ENSP00000489053.1"/>
    <property type="gene ID" value="ENSG00000137124.9"/>
</dbReference>
<evidence type="ECO:0007829" key="10">
    <source>
        <dbReference type="PubMed" id="21269460"/>
    </source>
</evidence>
<dbReference type="Bgee" id="ENSG00000137124">
    <property type="expression patterns" value="Expressed in buccal mucosa cell and 143 other cell types or tissues"/>
</dbReference>
<dbReference type="SMR" id="A0A0U1RQK9"/>
<feature type="domain" description="Aldehyde dehydrogenase" evidence="5">
    <location>
        <begin position="45"/>
        <end position="130"/>
    </location>
</feature>
<organism evidence="6 7">
    <name type="scientific">Homo sapiens</name>
    <name type="common">Human</name>
    <dbReference type="NCBI Taxonomy" id="9606"/>
    <lineage>
        <taxon>Eukaryota</taxon>
        <taxon>Metazoa</taxon>
        <taxon>Chordata</taxon>
        <taxon>Craniata</taxon>
        <taxon>Vertebrata</taxon>
        <taxon>Euteleostomi</taxon>
        <taxon>Mammalia</taxon>
        <taxon>Eutheria</taxon>
        <taxon>Euarchontoglires</taxon>
        <taxon>Primates</taxon>
        <taxon>Haplorrhini</taxon>
        <taxon>Catarrhini</taxon>
        <taxon>Hominidae</taxon>
        <taxon>Homo</taxon>
    </lineage>
</organism>
<reference evidence="12" key="6">
    <citation type="journal article" date="2015" name="Proteomics">
        <title>N-terminome analysis of the human mitochondrial proteome.</title>
        <authorList>
            <person name="Vaca Jacome A.S."/>
            <person name="Rabilloud T."/>
            <person name="Schaeffer-Reiss C."/>
            <person name="Rompais M."/>
            <person name="Ayoub D."/>
            <person name="Lane L."/>
            <person name="Bairoch A."/>
            <person name="Van Dorsselaer A."/>
            <person name="Carapito C."/>
        </authorList>
    </citation>
    <scope>IDENTIFICATION BY MASS SPECTROMETRY [LARGE SCALE ANALYSIS]</scope>
</reference>
<dbReference type="Pfam" id="PF00171">
    <property type="entry name" value="Aldedh"/>
    <property type="match status" value="1"/>
</dbReference>
<dbReference type="ChiTaRS" id="ALDH1B1">
    <property type="organism name" value="human"/>
</dbReference>
<reference evidence="6 7" key="2">
    <citation type="journal article" date="2004" name="Nature">
        <title>DNA sequence and analysis of human chromosome 9.</title>
        <authorList>
            <person name="Humphray S.J."/>
            <person name="Oliver K."/>
            <person name="Hunt A.R."/>
            <person name="Plumb R.W."/>
            <person name="Loveland J.E."/>
            <person name="Howe K.L."/>
            <person name="Andrews T.D."/>
            <person name="Searle S."/>
            <person name="Hunt S.E."/>
            <person name="Scott C.E."/>
            <person name="Jones M.C."/>
            <person name="Ainscough R."/>
            <person name="Almeida J.P."/>
            <person name="Ambrose K.D."/>
            <person name="Ashwell R.I."/>
            <person name="Babbage A.K."/>
            <person name="Babbage S."/>
            <person name="Bagguley C.L."/>
            <person name="Bailey J."/>
            <person name="Banerjee R."/>
            <person name="Barker D.J."/>
            <person name="Barlow K.F."/>
            <person name="Bates K."/>
            <person name="Beasley H."/>
            <person name="Beasley O."/>
            <person name="Bird C.P."/>
            <person name="Bray-Allen S."/>
            <person name="Brown A.J."/>
            <person name="Brown J.Y."/>
            <person name="Burford D."/>
            <person name="Burrill W."/>
            <person name="Burton J."/>
            <person name="Carder C."/>
            <person name="Carter N.P."/>
            <person name="Chapman J.C."/>
            <person name="Chen Y."/>
            <person name="Clarke G."/>
            <person name="Clark S.Y."/>
            <person name="Clee C.M."/>
            <person name="Clegg S."/>
            <person name="Collier R.E."/>
            <person name="Corby N."/>
            <person name="Crosier M."/>
            <person name="Cummings A.T."/>
            <person name="Davies J."/>
            <person name="Dhami P."/>
            <person name="Dunn M."/>
            <person name="Dutta I."/>
            <person name="Dyer L.W."/>
            <person name="Earthrowl M.E."/>
            <person name="Faulkner L."/>
            <person name="Fleming C.J."/>
            <person name="Frankish A."/>
            <person name="Frankland J.A."/>
            <person name="French L."/>
            <person name="Fricker D.G."/>
            <person name="Garner P."/>
            <person name="Garnett J."/>
            <person name="Ghori J."/>
            <person name="Gilbert J.G."/>
            <person name="Glison C."/>
            <person name="Grafham D.V."/>
            <person name="Gribble S."/>
            <person name="Griffiths C."/>
            <person name="Griffiths-Jones S."/>
            <person name="Grocock R."/>
            <person name="Guy J."/>
            <person name="Hall R.E."/>
            <person name="Hammond S."/>
            <person name="Harley J.L."/>
            <person name="Harrison E.S."/>
            <person name="Hart E.A."/>
            <person name="Heath P.D."/>
            <person name="Henderson C.D."/>
            <person name="Hopkins B.L."/>
            <person name="Howard P.J."/>
            <person name="Howden P.J."/>
            <person name="Huckle E."/>
            <person name="Johnson C."/>
            <person name="Johnson D."/>
            <person name="Joy A.A."/>
            <person name="Kay M."/>
            <person name="Keenan S."/>
            <person name="Kershaw J.K."/>
            <person name="Kimberley A.M."/>
            <person name="King A."/>
            <person name="Knights A."/>
            <person name="Laird G.K."/>
            <person name="Langford C."/>
            <person name="Lawlor S."/>
            <person name="Leongamornlert D.A."/>
            <person name="Leversha M."/>
            <person name="Lloyd C."/>
            <person name="Lloyd D.M."/>
            <person name="Lovell J."/>
            <person name="Martin S."/>
            <person name="Mashreghi-Mohammadi M."/>
            <person name="Matthews L."/>
            <person name="McLaren S."/>
            <person name="McLay K.E."/>
            <person name="McMurray A."/>
            <person name="Milne S."/>
            <person name="Nickerson T."/>
            <person name="Nisbett J."/>
            <person name="Nordsiek G."/>
            <person name="Pearce A.V."/>
            <person name="Peck A.I."/>
            <person name="Porter K.M."/>
            <person name="Pandian R."/>
            <person name="Pelan S."/>
            <person name="Phillimore B."/>
            <person name="Povey S."/>
            <person name="Ramsey Y."/>
            <person name="Rand V."/>
            <person name="Scharfe M."/>
            <person name="Sehra H.K."/>
            <person name="Shownkeen R."/>
            <person name="Sims S.K."/>
            <person name="Skuce C.D."/>
            <person name="Smith M."/>
            <person name="Steward C.A."/>
            <person name="Swarbreck D."/>
            <person name="Sycamore N."/>
            <person name="Tester J."/>
            <person name="Thorpe A."/>
            <person name="Tracey A."/>
            <person name="Tromans A."/>
            <person name="Thomas D.W."/>
            <person name="Wall M."/>
            <person name="Wallis J.M."/>
            <person name="West A.P."/>
            <person name="Whitehead S.L."/>
            <person name="Willey D.L."/>
            <person name="Williams S.A."/>
            <person name="Wilming L."/>
            <person name="Wray P.W."/>
            <person name="Young L."/>
            <person name="Ashurst J.L."/>
            <person name="Coulson A."/>
            <person name="Blocker H."/>
            <person name="Durbin R."/>
            <person name="Sulston J.E."/>
            <person name="Hubbard T."/>
            <person name="Jackson M.J."/>
            <person name="Bentley D.R."/>
            <person name="Beck S."/>
            <person name="Rogers J."/>
            <person name="Dunham I."/>
        </authorList>
    </citation>
    <scope>NUCLEOTIDE SEQUENCE [LARGE SCALE GENOMIC DNA]</scope>
</reference>
<keyword evidence="8 9" id="KW-1267">Proteomics identification</keyword>
<evidence type="ECO:0000259" key="5">
    <source>
        <dbReference type="Pfam" id="PF00171"/>
    </source>
</evidence>
<dbReference type="AlphaFoldDB" id="A0A0U1RQK9"/>
<evidence type="ECO:0000256" key="3">
    <source>
        <dbReference type="ARBA" id="ARBA00023027"/>
    </source>
</evidence>
<evidence type="ECO:0000256" key="4">
    <source>
        <dbReference type="ARBA" id="ARBA00024226"/>
    </source>
</evidence>
<evidence type="ECO:0000256" key="2">
    <source>
        <dbReference type="ARBA" id="ARBA00023002"/>
    </source>
</evidence>
<sequence length="130" mass="14546">MLRFLAPRLLSLQGRTARYSSAAALPSPILNPDIPYNQLFINNEWQDAVSKKTFPTVNPTTGEVIGHVAEGDRADVDRAVKAAREAFRLGSPWRRMDASERGRLLNRLADLVERDRVYLASLETLDNGKP</sequence>
<dbReference type="FunFam" id="3.40.605.10:FF:000029">
    <property type="entry name" value="Aldehyde dehydrogenase, mitochondrial"/>
    <property type="match status" value="1"/>
</dbReference>
<dbReference type="ExpressionAtlas" id="A0A0U1RQK9">
    <property type="expression patterns" value="baseline and differential"/>
</dbReference>
<evidence type="ECO:0000313" key="6">
    <source>
        <dbReference type="Ensembl" id="ENSP00000489053.1"/>
    </source>
</evidence>
<dbReference type="EMBL" id="AL135785">
    <property type="status" value="NOT_ANNOTATED_CDS"/>
    <property type="molecule type" value="Genomic_DNA"/>
</dbReference>
<comment type="similarity">
    <text evidence="1">Belongs to the aldehyde dehydrogenase family.</text>
</comment>
<dbReference type="MassIVE" id="A0A0U1RQK9"/>
<dbReference type="PANTHER" id="PTHR11699">
    <property type="entry name" value="ALDEHYDE DEHYDROGENASE-RELATED"/>
    <property type="match status" value="1"/>
</dbReference>
<dbReference type="HGNC" id="HGNC:407">
    <property type="gene designation" value="ALDH1B1"/>
</dbReference>
<dbReference type="SUPFAM" id="SSF53720">
    <property type="entry name" value="ALDH-like"/>
    <property type="match status" value="1"/>
</dbReference>
<dbReference type="Gene3D" id="3.40.605.10">
    <property type="entry name" value="Aldehyde Dehydrogenase, Chain A, domain 1"/>
    <property type="match status" value="1"/>
</dbReference>
<reference evidence="6 7" key="3">
    <citation type="journal article" date="2004" name="Nature">
        <title>Finishing the euchromatic sequence of the human genome.</title>
        <authorList>
            <consortium name="International Human Genome Sequencing Consortium"/>
        </authorList>
    </citation>
    <scope>NUCLEOTIDE SEQUENCE [LARGE SCALE GENOMIC DNA]</scope>
</reference>
<dbReference type="InterPro" id="IPR016162">
    <property type="entry name" value="Ald_DH_N"/>
</dbReference>
<dbReference type="Ensembl" id="ENST00000635162.1">
    <property type="protein sequence ID" value="ENSP00000489053.1"/>
    <property type="gene ID" value="ENSG00000137124.8"/>
</dbReference>
<reference evidence="6" key="8">
    <citation type="submission" date="2025-09" db="UniProtKB">
        <authorList>
            <consortium name="Ensembl"/>
        </authorList>
    </citation>
    <scope>IDENTIFICATION</scope>
</reference>
<dbReference type="Antibodypedia" id="12074">
    <property type="antibodies" value="284 antibodies from 34 providers"/>
</dbReference>
<dbReference type="Proteomes" id="UP000005640">
    <property type="component" value="Chromosome 9"/>
</dbReference>
<accession>A0A0U1RQK9</accession>
<gene>
    <name evidence="6" type="primary">ALDH1B1</name>
</gene>
<dbReference type="VEuPathDB" id="HostDB:ENSG00000137124"/>
<dbReference type="GO" id="GO:0005654">
    <property type="term" value="C:nucleoplasm"/>
    <property type="evidence" value="ECO:0000314"/>
    <property type="project" value="HPA"/>
</dbReference>
<dbReference type="OrthoDB" id="310895at2759"/>
<name>A0A0U1RQK9_HUMAN</name>
<dbReference type="GO" id="GO:0004029">
    <property type="term" value="F:aldehyde dehydrogenase (NAD+) activity"/>
    <property type="evidence" value="ECO:0007669"/>
    <property type="project" value="UniProtKB-EC"/>
</dbReference>
<dbReference type="InterPro" id="IPR015590">
    <property type="entry name" value="Aldehyde_DH_dom"/>
</dbReference>
<evidence type="ECO:0007829" key="9">
    <source>
        <dbReference type="ProteomicsDB" id="A0A0U1RQK9"/>
    </source>
</evidence>
<evidence type="ECO:0007829" key="11">
    <source>
        <dbReference type="PubMed" id="24275569"/>
    </source>
</evidence>
<reference evidence="6" key="7">
    <citation type="submission" date="2025-08" db="UniProtKB">
        <authorList>
            <consortium name="Ensembl"/>
        </authorList>
    </citation>
    <scope>IDENTIFICATION</scope>
</reference>
<dbReference type="OpenTargets" id="ENSG00000137124"/>
<dbReference type="InterPro" id="IPR016161">
    <property type="entry name" value="Ald_DH/histidinol_DH"/>
</dbReference>
<reference evidence="11" key="5">
    <citation type="journal article" date="2014" name="J. Proteomics">
        <title>An enzyme assisted RP-RPLC approach for in-depth analysis of human liver phosphoproteome.</title>
        <authorList>
            <person name="Bian Y."/>
            <person name="Song C."/>
            <person name="Cheng K."/>
            <person name="Dong M."/>
            <person name="Wang F."/>
            <person name="Huang J."/>
            <person name="Sun D."/>
            <person name="Wang L."/>
            <person name="Ye M."/>
            <person name="Zou H."/>
        </authorList>
    </citation>
    <scope>IDENTIFICATION BY MASS SPECTROMETRY [LARGE SCALE ANALYSIS]</scope>
</reference>
<keyword evidence="3" id="KW-0520">NAD</keyword>
<reference evidence="10" key="4">
    <citation type="journal article" date="2011" name="BMC Syst. Biol.">
        <title>Initial characterization of the human central proteome.</title>
        <authorList>
            <person name="Burkard T.R."/>
            <person name="Planyavsky M."/>
            <person name="Kaupe I."/>
            <person name="Breitwieser F.P."/>
            <person name="Burckstummer T."/>
            <person name="Bennett K.L."/>
            <person name="Superti-Furga G."/>
            <person name="Colinge J."/>
        </authorList>
    </citation>
    <scope>IDENTIFICATION BY MASS SPECTROMETRY [LARGE SCALE ANALYSIS]</scope>
</reference>
<dbReference type="GO" id="GO:0005829">
    <property type="term" value="C:cytosol"/>
    <property type="evidence" value="ECO:0000314"/>
    <property type="project" value="HPA"/>
</dbReference>
<feature type="non-terminal residue" evidence="6">
    <location>
        <position position="130"/>
    </location>
</feature>
<evidence type="ECO:0000256" key="1">
    <source>
        <dbReference type="ARBA" id="ARBA00009986"/>
    </source>
</evidence>
<reference evidence="6 7" key="1">
    <citation type="journal article" date="2001" name="Nature">
        <title>Initial sequencing and analysis of the human genome.</title>
        <authorList>
            <consortium name="International Human Genome Sequencing Consortium"/>
            <person name="Lander E.S."/>
            <person name="Linton L.M."/>
            <person name="Birren B."/>
            <person name="Nusbaum C."/>
            <person name="Zody M.C."/>
            <person name="Baldwin J."/>
            <person name="Devon K."/>
            <person name="Dewar K."/>
            <person name="Doyle M."/>
            <person name="FitzHugh W."/>
            <person name="Funke R."/>
            <person name="Gage D."/>
            <person name="Harris K."/>
            <person name="Heaford A."/>
            <person name="Howland J."/>
            <person name="Kann L."/>
            <person name="Lehoczky J."/>
            <person name="LeVine R."/>
            <person name="McEwan P."/>
            <person name="McKernan K."/>
            <person name="Meldrim J."/>
            <person name="Mesirov J.P."/>
            <person name="Miranda C."/>
            <person name="Morris W."/>
            <person name="Naylor J."/>
            <person name="Raymond C."/>
            <person name="Rosetti M."/>
            <person name="Santos R."/>
            <person name="Sheridan A."/>
            <person name="Sougnez C."/>
            <person name="Stange-Thomann N."/>
            <person name="Stojanovic N."/>
            <person name="Subramanian A."/>
            <person name="Wyman D."/>
            <person name="Rogers J."/>
            <person name="Sulston J."/>
            <person name="Ainscough R."/>
            <person name="Beck S."/>
            <person name="Bentley D."/>
            <person name="Burton J."/>
            <person name="Clee C."/>
            <person name="Carter N."/>
            <person name="Coulson A."/>
            <person name="Deadman R."/>
            <person name="Deloukas P."/>
            <person name="Dunham A."/>
            <person name="Dunham I."/>
            <person name="Durbin R."/>
            <person name="French L."/>
            <person name="Grafham D."/>
            <person name="Gregory S."/>
            <person name="Hubbard T."/>
            <person name="Humphray S."/>
            <person name="Hunt A."/>
            <person name="Jones M."/>
            <person name="Lloyd C."/>
            <person name="McMurray A."/>
            <person name="Matthews L."/>
            <person name="Mercer S."/>
            <person name="Milne S."/>
            <person name="Mullikin J.C."/>
            <person name="Mungall A."/>
            <person name="Plumb R."/>
            <person name="Ross M."/>
            <person name="Shownkeen R."/>
            <person name="Sims S."/>
            <person name="Waterston R.H."/>
            <person name="Wilson R.K."/>
            <person name="Hillier L.W."/>
            <person name="McPherson J.D."/>
            <person name="Marra M.A."/>
            <person name="Mardis E.R."/>
            <person name="Fulton L.A."/>
            <person name="Chinwalla A.T."/>
            <person name="Pepin K.H."/>
            <person name="Gish W.R."/>
            <person name="Chissoe S.L."/>
            <person name="Wendl M.C."/>
            <person name="Delehaunty K.D."/>
            <person name="Miner T.L."/>
            <person name="Delehaunty A."/>
            <person name="Kramer J.B."/>
            <person name="Cook L.L."/>
            <person name="Fulton R.S."/>
            <person name="Johnson D.L."/>
            <person name="Minx P.J."/>
            <person name="Clifton S.W."/>
            <person name="Hawkins T."/>
            <person name="Branscomb E."/>
            <person name="Predki P."/>
            <person name="Richardson P."/>
            <person name="Wenning S."/>
            <person name="Slezak T."/>
            <person name="Doggett N."/>
            <person name="Cheng J.F."/>
            <person name="Olsen A."/>
            <person name="Lucas S."/>
            <person name="Elkin C."/>
            <person name="Uberbacher E."/>
            <person name="Frazier M."/>
            <person name="Gibbs R.A."/>
            <person name="Muzny D.M."/>
            <person name="Scherer S.E."/>
            <person name="Bouck J.B."/>
            <person name="Sodergren E.J."/>
            <person name="Worley K.C."/>
            <person name="Rives C.M."/>
            <person name="Gorrell J.H."/>
            <person name="Metzker M.L."/>
            <person name="Naylor S.L."/>
            <person name="Kucherlapati R.S."/>
            <person name="Nelson D.L."/>
            <person name="Weinstock G.M."/>
            <person name="Sakaki Y."/>
            <person name="Fujiyama A."/>
            <person name="Hattori M."/>
            <person name="Yada T."/>
            <person name="Toyoda A."/>
            <person name="Itoh T."/>
            <person name="Kawagoe C."/>
            <person name="Watanabe H."/>
            <person name="Totoki Y."/>
            <person name="Taylor T."/>
            <person name="Weissenbach J."/>
            <person name="Heilig R."/>
            <person name="Saurin W."/>
            <person name="Artiguenave F."/>
            <person name="Brottier P."/>
            <person name="Bruls T."/>
            <person name="Pelletier E."/>
            <person name="Robert C."/>
            <person name="Wincker P."/>
            <person name="Smith D.R."/>
            <person name="Doucette-Stamm L."/>
            <person name="Rubenfield M."/>
            <person name="Weinstock K."/>
            <person name="Lee H.M."/>
            <person name="Dubois J."/>
            <person name="Rosenthal A."/>
            <person name="Platzer M."/>
            <person name="Nyakatura G."/>
            <person name="Taudien S."/>
            <person name="Rump A."/>
            <person name="Yang H."/>
            <person name="Yu J."/>
            <person name="Wang J."/>
            <person name="Huang G."/>
            <person name="Gu J."/>
            <person name="Hood L."/>
            <person name="Rowen L."/>
            <person name="Madan A."/>
            <person name="Qin S."/>
            <person name="Davis R.W."/>
            <person name="Federspiel N.A."/>
            <person name="Abola A.P."/>
            <person name="Proctor M.J."/>
            <person name="Myers R.M."/>
            <person name="Schmutz J."/>
            <person name="Dickson M."/>
            <person name="Grimwood J."/>
            <person name="Cox D.R."/>
            <person name="Olson M.V."/>
            <person name="Kaul R."/>
            <person name="Raymond C."/>
            <person name="Shimizu N."/>
            <person name="Kawasaki K."/>
            <person name="Minoshima S."/>
            <person name="Evans G.A."/>
            <person name="Athanasiou M."/>
            <person name="Schultz R."/>
            <person name="Roe B.A."/>
            <person name="Chen F."/>
            <person name="Pan H."/>
            <person name="Ramser J."/>
            <person name="Lehrach H."/>
            <person name="Reinhardt R."/>
            <person name="McCombie W.R."/>
            <person name="de la Bastide M."/>
            <person name="Dedhia N."/>
            <person name="Blocker H."/>
            <person name="Hornischer K."/>
            <person name="Nordsiek G."/>
            <person name="Agarwala R."/>
            <person name="Aravind L."/>
            <person name="Bailey J.A."/>
            <person name="Bateman A."/>
            <person name="Batzoglou S."/>
            <person name="Birney E."/>
            <person name="Bork P."/>
            <person name="Brown D.G."/>
            <person name="Burge C.B."/>
            <person name="Cerutti L."/>
            <person name="Chen H.C."/>
            <person name="Church D."/>
            <person name="Clamp M."/>
            <person name="Copley R.R."/>
            <person name="Doerks T."/>
            <person name="Eddy S.R."/>
            <person name="Eichler E.E."/>
            <person name="Furey T.S."/>
            <person name="Galagan J."/>
            <person name="Gilbert J.G."/>
            <person name="Harmon C."/>
            <person name="Hayashizaki Y."/>
            <person name="Haussler D."/>
            <person name="Hermjakob H."/>
            <person name="Hokamp K."/>
            <person name="Jang W."/>
            <person name="Johnson L.S."/>
            <person name="Jones T.A."/>
            <person name="Kasif S."/>
            <person name="Kaspryzk A."/>
            <person name="Kennedy S."/>
            <person name="Kent W.J."/>
            <person name="Kitts P."/>
            <person name="Koonin E.V."/>
            <person name="Korf I."/>
            <person name="Kulp D."/>
            <person name="Lancet D."/>
            <person name="Lowe T.M."/>
            <person name="McLysaght A."/>
            <person name="Mikkelsen T."/>
            <person name="Moran J.V."/>
            <person name="Mulder N."/>
            <person name="Pollara V.J."/>
            <person name="Ponting C.P."/>
            <person name="Schuler G."/>
            <person name="Schultz J."/>
            <person name="Slater G."/>
            <person name="Smit A.F."/>
            <person name="Stupka E."/>
            <person name="Szustakowski J."/>
            <person name="Thierry-Mieg D."/>
            <person name="Thierry-Mieg J."/>
            <person name="Wagner L."/>
            <person name="Wallis J."/>
            <person name="Wheeler R."/>
            <person name="Williams A."/>
            <person name="Wolf Y.I."/>
            <person name="Wolfe K.H."/>
            <person name="Yang S.P."/>
            <person name="Yeh R.F."/>
            <person name="Collins F."/>
            <person name="Guyer M.S."/>
            <person name="Peterson J."/>
            <person name="Felsenfeld A."/>
            <person name="Wetterstrand K.A."/>
            <person name="Patrinos A."/>
            <person name="Morgan M.J."/>
            <person name="de Jong P."/>
            <person name="Catanese J.J."/>
            <person name="Osoegawa K."/>
            <person name="Shizuya H."/>
            <person name="Choi S."/>
            <person name="Chen Y.J."/>
        </authorList>
    </citation>
    <scope>NUCLEOTIDE SEQUENCE [LARGE SCALE GENOMIC DNA]</scope>
</reference>
<dbReference type="OMA" id="WVNRYGR"/>
<keyword evidence="2" id="KW-0560">Oxidoreductase</keyword>
<evidence type="ECO:0007829" key="12">
    <source>
        <dbReference type="PubMed" id="25944712"/>
    </source>
</evidence>
<dbReference type="GO" id="GO:0005739">
    <property type="term" value="C:mitochondrion"/>
    <property type="evidence" value="ECO:0000314"/>
    <property type="project" value="HPA"/>
</dbReference>
<evidence type="ECO:0000313" key="7">
    <source>
        <dbReference type="Proteomes" id="UP000005640"/>
    </source>
</evidence>
<proteinExistence type="evidence at protein level"/>
<protein>
    <recommendedName>
        <fullName evidence="4">aldehyde dehydrogenase (NAD(+))</fullName>
        <ecNumber evidence="4">1.2.1.3</ecNumber>
    </recommendedName>
</protein>
<dbReference type="GeneTree" id="ENSGT00940000162530"/>